<protein>
    <submittedName>
        <fullName evidence="2">Uncharacterized protein</fullName>
    </submittedName>
</protein>
<sequence>MDLDVHSPNENIRKIEDIIDIQKANGNFNVRQVAFKLPSESDSTVSANVAKSLESGLSKSISDSGSKKKFKKLRSKRHKSPLPDVISWPSDSDITVLRMKLCLSSDLKEKVGNIIPGDGLHQPDSSSMTNLATLIRQSQPASKHSLNIEEYLVPLTSWEREQEPEQDIEKAVAIVEEVQPNDYVTKYKHEYIAYEPRCSRENNEMLSSKDSQSAYSKLTKKSKMARFLRLYFCPCCTCLYRLEKMRDDPSIYFSKRPEMY</sequence>
<name>A0AAD8DVV2_MYTSE</name>
<dbReference type="Proteomes" id="UP001231518">
    <property type="component" value="Chromosome 10"/>
</dbReference>
<dbReference type="EMBL" id="JARGEI010000009">
    <property type="protein sequence ID" value="KAJ8726668.1"/>
    <property type="molecule type" value="Genomic_DNA"/>
</dbReference>
<organism evidence="2 3">
    <name type="scientific">Mythimna separata</name>
    <name type="common">Oriental armyworm</name>
    <name type="synonym">Pseudaletia separata</name>
    <dbReference type="NCBI Taxonomy" id="271217"/>
    <lineage>
        <taxon>Eukaryota</taxon>
        <taxon>Metazoa</taxon>
        <taxon>Ecdysozoa</taxon>
        <taxon>Arthropoda</taxon>
        <taxon>Hexapoda</taxon>
        <taxon>Insecta</taxon>
        <taxon>Pterygota</taxon>
        <taxon>Neoptera</taxon>
        <taxon>Endopterygota</taxon>
        <taxon>Lepidoptera</taxon>
        <taxon>Glossata</taxon>
        <taxon>Ditrysia</taxon>
        <taxon>Noctuoidea</taxon>
        <taxon>Noctuidae</taxon>
        <taxon>Noctuinae</taxon>
        <taxon>Hadenini</taxon>
        <taxon>Mythimna</taxon>
    </lineage>
</organism>
<proteinExistence type="predicted"/>
<evidence type="ECO:0000313" key="3">
    <source>
        <dbReference type="Proteomes" id="UP001231518"/>
    </source>
</evidence>
<evidence type="ECO:0000313" key="2">
    <source>
        <dbReference type="EMBL" id="KAJ8726668.1"/>
    </source>
</evidence>
<evidence type="ECO:0000256" key="1">
    <source>
        <dbReference type="SAM" id="MobiDB-lite"/>
    </source>
</evidence>
<keyword evidence="3" id="KW-1185">Reference proteome</keyword>
<accession>A0AAD8DVV2</accession>
<dbReference type="AlphaFoldDB" id="A0AAD8DVV2"/>
<feature type="region of interest" description="Disordered" evidence="1">
    <location>
        <begin position="56"/>
        <end position="76"/>
    </location>
</feature>
<comment type="caution">
    <text evidence="2">The sequence shown here is derived from an EMBL/GenBank/DDBJ whole genome shotgun (WGS) entry which is preliminary data.</text>
</comment>
<gene>
    <name evidence="2" type="ORF">PYW07_001366</name>
</gene>
<feature type="compositionally biased region" description="Basic residues" evidence="1">
    <location>
        <begin position="67"/>
        <end position="76"/>
    </location>
</feature>
<reference evidence="2" key="1">
    <citation type="submission" date="2023-03" db="EMBL/GenBank/DDBJ databases">
        <title>Chromosome-level genomes of two armyworms, Mythimna separata and Mythimna loreyi, provide insights into the biosynthesis and reception of sex pheromones.</title>
        <authorList>
            <person name="Zhao H."/>
        </authorList>
    </citation>
    <scope>NUCLEOTIDE SEQUENCE</scope>
    <source>
        <strain evidence="2">BeijingLab</strain>
        <tissue evidence="2">Pupa</tissue>
    </source>
</reference>